<dbReference type="PANTHER" id="PTHR14030">
    <property type="entry name" value="MITOTIC CHECKPOINT SERINE/THREONINE-PROTEIN KINASE BUB1"/>
    <property type="match status" value="1"/>
</dbReference>
<feature type="compositionally biased region" description="Polar residues" evidence="5">
    <location>
        <begin position="589"/>
        <end position="600"/>
    </location>
</feature>
<dbReference type="GO" id="GO:0032991">
    <property type="term" value="C:protein-containing complex"/>
    <property type="evidence" value="ECO:0007669"/>
    <property type="project" value="UniProtKB-ARBA"/>
</dbReference>
<feature type="compositionally biased region" description="Polar residues" evidence="5">
    <location>
        <begin position="1424"/>
        <end position="1439"/>
    </location>
</feature>
<evidence type="ECO:0000259" key="7">
    <source>
        <dbReference type="PROSITE" id="PS51489"/>
    </source>
</evidence>
<evidence type="ECO:0000256" key="4">
    <source>
        <dbReference type="ARBA" id="ARBA00023328"/>
    </source>
</evidence>
<dbReference type="GO" id="GO:0007094">
    <property type="term" value="P:mitotic spindle assembly checkpoint signaling"/>
    <property type="evidence" value="ECO:0007669"/>
    <property type="project" value="InterPro"/>
</dbReference>
<name>A0A8B7N2G0_HYAAZ</name>
<dbReference type="SUPFAM" id="SSF56112">
    <property type="entry name" value="Protein kinase-like (PK-like)"/>
    <property type="match status" value="1"/>
</dbReference>
<dbReference type="Pfam" id="PF08311">
    <property type="entry name" value="Mad3_BUB1_I"/>
    <property type="match status" value="1"/>
</dbReference>
<protein>
    <submittedName>
        <fullName evidence="9">Uncharacterized protein LOC108665736</fullName>
    </submittedName>
</protein>
<sequence length="1761" mass="192948">MEDTSDWELSKENIQPIRQGRELGSMIAGLDHNAQHQLNRQRNAFETELRSYTGPDPLDVWHRYALWVEQNYPTGGKASKLMPLLEKCFSDINASPELIKQYQNDTRFLQLWLKYASMYKDPIEVLNVLEKKGLCTELSGFYERYAFEMEASGNMKKADLIYKTGLERAKDSTLKLAEAHKDFQTRIFLASMNKKDDDDDYDEEGPQRIALSSLKLAKNKAPVERVDGAVIGGAGKVMLSGSIGPTGNVLSSASSTKHNIYEDNPATEMDKETNSSATQGSEATKLPSVSQYGKENQQAAGKWSKKTVAAAPVNIPIDQISKYSKTPVTIYHDEDVQQRPRHFIPPCNNVLKEWKNPASDAQKDVIQPFIPEPFDPLVRPYYDRQKLYQGTEEFQFEELRAIDYFKKEKLAREEEEKKKQHELLLLQVENSNAAMLSMQDMLSKQQKMIELLTSQQHLAAVAPAAAVVTPHHATIAAQQTAVDQQSNIQQFQGVAQQATLTSQQTTAVDQHSNIQQFQGVTQQAMLTSLQTTGANQQSGTQQFQGVTQQATLASQQTTGANQQNQQSNIQQFQGVTQQATLASLQITGANQQSGTQQDEGVTQKDPPSHQPAANFDISSLKAGPAQKPKACLFEDSWIAINKTANNTSVFEGAADLSILPHQTPGRSLQPHLNLAPQLHSTQLPPSAGSLLPDINFTGLQDISELSLMEPPCSPARALVIPLITLTRPTPENNVSYLVDIDRWDSEASPSLSFGNNDDYFLVSTEPFAHKSLGPKVVASDGLQKPDPGQQTMISSPTVNTKEAQRLMREIWSKSLNKTNLGLGMEDVLGDSMLLPAPLPTDDLVPATEKPAVFSVYCDAPSGEESKKGLKKSTSRSSGLSVRPVGLSERPSPGLAERPSTGLAERPSPGLAERHSPGLTERPSTGLTERPSTGLAERPSTGLAERPTTGLAERPSTGLAERPSTGLAERPTAGLAERPSTGLAERPTTGLTERPSPGLTERPTTGLAERPSTAAGLSVRPKDSAILFETRYSETPTPVTAPQDENEPPAGYFQIPRKLPRVGVLLPMPQLFPQEQLAYTDDQCMDIDDMEIPMPSQSDFSDFPELTMKLPSNKADFADITHVASTPAAWCSRNVPQVSVEGDDFTMAFMPGYKRSFRPLPVVAKKPEVADTCTTGAVTSCAADATSTDSNASSSYASAEVMARGQPVAPQLSVIIEGSDHSVKSTTGCSTLTTTKPFLYAGDGTLCRSTDHSKSTQMMDHISFAKNSGTCAKIRSISYADAIPAIGSSQTCALRSDQTDALRSHPPGAMTDDLPGAMTADLPGAMTADLPGAMTADPPGAMTVDPPAASTGERLLDTEKRRGSADSQACQNQTSFDPDKLSEMLLNMSGNEPFFAVTATTGRDDNKDLKRQPSKADDQNLAVYTASSTETSMPVPQRTTENPDDIDPFNEDLILNLLQNLKVPLHDRPGFIGFDIKMPLVKPQTNVTLGTEHFHVRRIKGQGAYAKVYQASTVDAMNVTLLPDQIPEEEDDKKQMILKVQRPAFPWEFYICHELRQRLRQAGRPANILESVMRANRGYFFNNGSILVTQYHKHGSLLDLVNAYKKKGQTMSEHVTICFMIEVLMILESVHSAGIVHADIKPDNFLVKGVPVINASAASADEMFSECPSSLKLIDFGRSIDMTLLPKGTTFKRKFSHGFSHRYWQQDAWHKFFDTLLNVPSCSQLPDLADLRRTLQDALFNIKTQELPYHLTQLRSILAEMS</sequence>
<feature type="compositionally biased region" description="Polar residues" evidence="5">
    <location>
        <begin position="788"/>
        <end position="799"/>
    </location>
</feature>
<keyword evidence="4" id="KW-0137">Centromere</keyword>
<dbReference type="Proteomes" id="UP000694843">
    <property type="component" value="Unplaced"/>
</dbReference>
<dbReference type="SMART" id="SM00220">
    <property type="entry name" value="S_TKc"/>
    <property type="match status" value="1"/>
</dbReference>
<dbReference type="GO" id="GO:0051754">
    <property type="term" value="P:meiotic sister chromatid cohesion, centromeric"/>
    <property type="evidence" value="ECO:0007669"/>
    <property type="project" value="TreeGrafter"/>
</dbReference>
<dbReference type="Pfam" id="PF00069">
    <property type="entry name" value="Pkinase"/>
    <property type="match status" value="1"/>
</dbReference>
<dbReference type="KEGG" id="hazt:108665736"/>
<dbReference type="GO" id="GO:0004672">
    <property type="term" value="F:protein kinase activity"/>
    <property type="evidence" value="ECO:0007669"/>
    <property type="project" value="InterPro"/>
</dbReference>
<dbReference type="PROSITE" id="PS00108">
    <property type="entry name" value="PROTEIN_KINASE_ST"/>
    <property type="match status" value="1"/>
</dbReference>
<keyword evidence="8" id="KW-1185">Reference proteome</keyword>
<evidence type="ECO:0000256" key="1">
    <source>
        <dbReference type="ARBA" id="ARBA00004629"/>
    </source>
</evidence>
<dbReference type="GO" id="GO:0005634">
    <property type="term" value="C:nucleus"/>
    <property type="evidence" value="ECO:0007669"/>
    <property type="project" value="TreeGrafter"/>
</dbReference>
<feature type="domain" description="BUB1 N-terminal" evidence="7">
    <location>
        <begin position="45"/>
        <end position="206"/>
    </location>
</feature>
<gene>
    <name evidence="9" type="primary">LOC108665736</name>
</gene>
<feature type="region of interest" description="Disordered" evidence="5">
    <location>
        <begin position="780"/>
        <end position="799"/>
    </location>
</feature>
<feature type="domain" description="Protein kinase" evidence="6">
    <location>
        <begin position="1493"/>
        <end position="1761"/>
    </location>
</feature>
<dbReference type="InterPro" id="IPR015661">
    <property type="entry name" value="Bub1/Mad3"/>
</dbReference>
<feature type="compositionally biased region" description="Basic and acidic residues" evidence="5">
    <location>
        <begin position="1401"/>
        <end position="1417"/>
    </location>
</feature>
<reference evidence="9" key="1">
    <citation type="submission" date="2025-08" db="UniProtKB">
        <authorList>
            <consortium name="RefSeq"/>
        </authorList>
    </citation>
    <scope>IDENTIFICATION</scope>
    <source>
        <tissue evidence="9">Whole organism</tissue>
    </source>
</reference>
<evidence type="ECO:0000256" key="2">
    <source>
        <dbReference type="ARBA" id="ARBA00022454"/>
    </source>
</evidence>
<keyword evidence="2" id="KW-0158">Chromosome</keyword>
<dbReference type="GO" id="GO:0000776">
    <property type="term" value="C:kinetochore"/>
    <property type="evidence" value="ECO:0007669"/>
    <property type="project" value="UniProtKB-KW"/>
</dbReference>
<dbReference type="GeneID" id="108665736"/>
<dbReference type="FunFam" id="1.25.40.430:FF:000003">
    <property type="entry name" value="Checkpoint serine/threonine-protein kinase BUB1"/>
    <property type="match status" value="1"/>
</dbReference>
<evidence type="ECO:0000313" key="9">
    <source>
        <dbReference type="RefSeq" id="XP_018008016.2"/>
    </source>
</evidence>
<feature type="compositionally biased region" description="Polar residues" evidence="5">
    <location>
        <begin position="274"/>
        <end position="299"/>
    </location>
</feature>
<dbReference type="PROSITE" id="PS50011">
    <property type="entry name" value="PROTEIN_KINASE_DOM"/>
    <property type="match status" value="1"/>
</dbReference>
<evidence type="ECO:0000259" key="6">
    <source>
        <dbReference type="PROSITE" id="PS50011"/>
    </source>
</evidence>
<dbReference type="OrthoDB" id="248495at2759"/>
<feature type="region of interest" description="Disordered" evidence="5">
    <location>
        <begin position="589"/>
        <end position="615"/>
    </location>
</feature>
<feature type="compositionally biased region" description="Polar residues" evidence="5">
    <location>
        <begin position="921"/>
        <end position="930"/>
    </location>
</feature>
<dbReference type="InterPro" id="IPR013212">
    <property type="entry name" value="Mad3/Bub1_I"/>
</dbReference>
<dbReference type="PROSITE" id="PS51489">
    <property type="entry name" value="BUB1_N"/>
    <property type="match status" value="1"/>
</dbReference>
<feature type="region of interest" description="Disordered" evidence="5">
    <location>
        <begin position="1400"/>
        <end position="1444"/>
    </location>
</feature>
<proteinExistence type="predicted"/>
<dbReference type="RefSeq" id="XP_018008016.2">
    <property type="nucleotide sequence ID" value="XM_018152527.2"/>
</dbReference>
<evidence type="ECO:0000256" key="5">
    <source>
        <dbReference type="SAM" id="MobiDB-lite"/>
    </source>
</evidence>
<evidence type="ECO:0000256" key="3">
    <source>
        <dbReference type="ARBA" id="ARBA00022838"/>
    </source>
</evidence>
<dbReference type="InterPro" id="IPR000719">
    <property type="entry name" value="Prot_kinase_dom"/>
</dbReference>
<feature type="region of interest" description="Disordered" evidence="5">
    <location>
        <begin position="859"/>
        <end position="1021"/>
    </location>
</feature>
<dbReference type="InterPro" id="IPR011009">
    <property type="entry name" value="Kinase-like_dom_sf"/>
</dbReference>
<dbReference type="GO" id="GO:0005524">
    <property type="term" value="F:ATP binding"/>
    <property type="evidence" value="ECO:0007669"/>
    <property type="project" value="InterPro"/>
</dbReference>
<accession>A0A8B7N2G0</accession>
<keyword evidence="3" id="KW-0995">Kinetochore</keyword>
<dbReference type="InterPro" id="IPR008271">
    <property type="entry name" value="Ser/Thr_kinase_AS"/>
</dbReference>
<dbReference type="SMART" id="SM00777">
    <property type="entry name" value="Mad3_BUB1_I"/>
    <property type="match status" value="1"/>
</dbReference>
<dbReference type="PANTHER" id="PTHR14030:SF4">
    <property type="entry name" value="BUB1 KINASE, ISOFORM A-RELATED"/>
    <property type="match status" value="1"/>
</dbReference>
<evidence type="ECO:0000313" key="8">
    <source>
        <dbReference type="Proteomes" id="UP000694843"/>
    </source>
</evidence>
<dbReference type="OMA" id="FQGVTQQ"/>
<dbReference type="Gene3D" id="1.10.510.10">
    <property type="entry name" value="Transferase(Phosphotransferase) domain 1"/>
    <property type="match status" value="2"/>
</dbReference>
<comment type="subcellular location">
    <subcellularLocation>
        <location evidence="1">Chromosome</location>
        <location evidence="1">Centromere</location>
        <location evidence="1">Kinetochore</location>
    </subcellularLocation>
</comment>
<organism evidence="8 9">
    <name type="scientific">Hyalella azteca</name>
    <name type="common">Amphipod</name>
    <dbReference type="NCBI Taxonomy" id="294128"/>
    <lineage>
        <taxon>Eukaryota</taxon>
        <taxon>Metazoa</taxon>
        <taxon>Ecdysozoa</taxon>
        <taxon>Arthropoda</taxon>
        <taxon>Crustacea</taxon>
        <taxon>Multicrustacea</taxon>
        <taxon>Malacostraca</taxon>
        <taxon>Eumalacostraca</taxon>
        <taxon>Peracarida</taxon>
        <taxon>Amphipoda</taxon>
        <taxon>Senticaudata</taxon>
        <taxon>Talitrida</taxon>
        <taxon>Talitroidea</taxon>
        <taxon>Hyalellidae</taxon>
        <taxon>Hyalella</taxon>
    </lineage>
</organism>
<dbReference type="Gene3D" id="1.25.40.430">
    <property type="match status" value="1"/>
</dbReference>
<feature type="region of interest" description="Disordered" evidence="5">
    <location>
        <begin position="264"/>
        <end position="305"/>
    </location>
</feature>
<dbReference type="Gene3D" id="6.10.130.20">
    <property type="match status" value="1"/>
</dbReference>